<evidence type="ECO:0000313" key="1">
    <source>
        <dbReference type="EMBL" id="RYR39660.1"/>
    </source>
</evidence>
<reference evidence="1 2" key="1">
    <citation type="submission" date="2019-01" db="EMBL/GenBank/DDBJ databases">
        <title>Sequencing of cultivated peanut Arachis hypogaea provides insights into genome evolution and oil improvement.</title>
        <authorList>
            <person name="Chen X."/>
        </authorList>
    </citation>
    <scope>NUCLEOTIDE SEQUENCE [LARGE SCALE GENOMIC DNA]</scope>
    <source>
        <strain evidence="2">cv. Fuhuasheng</strain>
        <tissue evidence="1">Leaves</tissue>
    </source>
</reference>
<dbReference type="STRING" id="3818.A0A445BLW1"/>
<evidence type="ECO:0008006" key="3">
    <source>
        <dbReference type="Google" id="ProtNLM"/>
    </source>
</evidence>
<dbReference type="EMBL" id="SDMP01000009">
    <property type="protein sequence ID" value="RYR39660.1"/>
    <property type="molecule type" value="Genomic_DNA"/>
</dbReference>
<organism evidence="1 2">
    <name type="scientific">Arachis hypogaea</name>
    <name type="common">Peanut</name>
    <dbReference type="NCBI Taxonomy" id="3818"/>
    <lineage>
        <taxon>Eukaryota</taxon>
        <taxon>Viridiplantae</taxon>
        <taxon>Streptophyta</taxon>
        <taxon>Embryophyta</taxon>
        <taxon>Tracheophyta</taxon>
        <taxon>Spermatophyta</taxon>
        <taxon>Magnoliopsida</taxon>
        <taxon>eudicotyledons</taxon>
        <taxon>Gunneridae</taxon>
        <taxon>Pentapetalae</taxon>
        <taxon>rosids</taxon>
        <taxon>fabids</taxon>
        <taxon>Fabales</taxon>
        <taxon>Fabaceae</taxon>
        <taxon>Papilionoideae</taxon>
        <taxon>50 kb inversion clade</taxon>
        <taxon>dalbergioids sensu lato</taxon>
        <taxon>Dalbergieae</taxon>
        <taxon>Pterocarpus clade</taxon>
        <taxon>Arachis</taxon>
    </lineage>
</organism>
<proteinExistence type="predicted"/>
<dbReference type="InterPro" id="IPR036778">
    <property type="entry name" value="OHCU_decarboxylase_sf"/>
</dbReference>
<protein>
    <recommendedName>
        <fullName evidence="3">Oxo-4-hydroxy-4-carboxy-5-ureidoimidazoline decarboxylase domain-containing protein</fullName>
    </recommendedName>
</protein>
<keyword evidence="2" id="KW-1185">Reference proteome</keyword>
<gene>
    <name evidence="1" type="ORF">Ahy_A09g045237</name>
</gene>
<sequence>MVQASPFSSLEYVTSFARDLWFNKLPINSWLDAFFVHMHIGEAVNKVLGSILKELSRFGPKYCKKFGFWFITSTNNRLSHQILEEVKIKYYDNIVRKSEHFKGVESENLSHNKIQETPKETGEIVQDSMQKNDIVSDHNSDEVVVTGHNTFI</sequence>
<evidence type="ECO:0000313" key="2">
    <source>
        <dbReference type="Proteomes" id="UP000289738"/>
    </source>
</evidence>
<dbReference type="Gene3D" id="1.10.3330.10">
    <property type="entry name" value="Oxo-4-hydroxy-4-carboxy-5-ureidoimidazoline decarboxylase"/>
    <property type="match status" value="1"/>
</dbReference>
<comment type="caution">
    <text evidence="1">The sequence shown here is derived from an EMBL/GenBank/DDBJ whole genome shotgun (WGS) entry which is preliminary data.</text>
</comment>
<dbReference type="SUPFAM" id="SSF158694">
    <property type="entry name" value="UraD-Like"/>
    <property type="match status" value="1"/>
</dbReference>
<dbReference type="Proteomes" id="UP000289738">
    <property type="component" value="Chromosome A09"/>
</dbReference>
<dbReference type="AlphaFoldDB" id="A0A445BLW1"/>
<accession>A0A445BLW1</accession>
<name>A0A445BLW1_ARAHY</name>